<evidence type="ECO:0000259" key="3">
    <source>
        <dbReference type="SMART" id="SM00645"/>
    </source>
</evidence>
<dbReference type="AlphaFoldDB" id="A0A6C0DIE1"/>
<dbReference type="PANTHER" id="PTHR12411">
    <property type="entry name" value="CYSTEINE PROTEASE FAMILY C1-RELATED"/>
    <property type="match status" value="1"/>
</dbReference>
<accession>A0A6C0DIE1</accession>
<dbReference type="Pfam" id="PF08246">
    <property type="entry name" value="Inhibitor_I29"/>
    <property type="match status" value="1"/>
</dbReference>
<dbReference type="FunFam" id="3.90.70.10:FF:000039">
    <property type="entry name" value="Cysteine proteinase 2, putative"/>
    <property type="match status" value="1"/>
</dbReference>
<protein>
    <recommendedName>
        <fullName evidence="6">Peptidase C1A papain C-terminal domain-containing protein</fullName>
    </recommendedName>
</protein>
<feature type="domain" description="Peptidase C1A papain C-terminal" evidence="3">
    <location>
        <begin position="135"/>
        <end position="353"/>
    </location>
</feature>
<dbReference type="PROSITE" id="PS00139">
    <property type="entry name" value="THIOL_PROTEASE_CYS"/>
    <property type="match status" value="1"/>
</dbReference>
<dbReference type="InterPro" id="IPR000668">
    <property type="entry name" value="Peptidase_C1A_C"/>
</dbReference>
<keyword evidence="2" id="KW-1015">Disulfide bond</keyword>
<dbReference type="InterPro" id="IPR000169">
    <property type="entry name" value="Pept_cys_AS"/>
</dbReference>
<dbReference type="CDD" id="cd02248">
    <property type="entry name" value="Peptidase_C1A"/>
    <property type="match status" value="1"/>
</dbReference>
<evidence type="ECO:0008006" key="6">
    <source>
        <dbReference type="Google" id="ProtNLM"/>
    </source>
</evidence>
<organism evidence="5">
    <name type="scientific">viral metagenome</name>
    <dbReference type="NCBI Taxonomy" id="1070528"/>
    <lineage>
        <taxon>unclassified sequences</taxon>
        <taxon>metagenomes</taxon>
        <taxon>organismal metagenomes</taxon>
    </lineage>
</organism>
<dbReference type="PRINTS" id="PR00705">
    <property type="entry name" value="PAPAIN"/>
</dbReference>
<dbReference type="PROSITE" id="PS00640">
    <property type="entry name" value="THIOL_PROTEASE_ASN"/>
    <property type="match status" value="1"/>
</dbReference>
<dbReference type="InterPro" id="IPR039417">
    <property type="entry name" value="Peptidase_C1A_papain-like"/>
</dbReference>
<name>A0A6C0DIE1_9ZZZZ</name>
<sequence>MQIILQLFLIGSLLIAVTPNPTPAVFSSSSTLDENIENIDFWKSFVSFQKRFDKIYATETELQQRFEIFKENVIHIFQHNLEKKENYTMGINQYTDLTSAEFDKNIIHGGFIDSTPSMLRGKSKCSQYSYQQIKVPSSIDWRELGAVTPVKDQGQCGSCWSFSATGAMEGAWSISTGNLVSLSEEQLVDCSKRYGNLGCNGGLMDNAFQYAIDNGMCVEADYPYTASAGSSGSCQSSCDPEVTVKDCADVPANNQLALKEAVSFGPVSIAIEADTRIFQSYSSGVITSSSCGTELDHGVLIVGYGTENGIDYWLVKNSWSSSWGDEGYVKIERSDSTNDIGICGIAAQPSFPIV</sequence>
<dbReference type="PROSITE" id="PS00639">
    <property type="entry name" value="THIOL_PROTEASE_HIS"/>
    <property type="match status" value="1"/>
</dbReference>
<dbReference type="Pfam" id="PF00112">
    <property type="entry name" value="Peptidase_C1"/>
    <property type="match status" value="1"/>
</dbReference>
<dbReference type="InterPro" id="IPR025660">
    <property type="entry name" value="Pept_his_AS"/>
</dbReference>
<dbReference type="InterPro" id="IPR013128">
    <property type="entry name" value="Peptidase_C1A"/>
</dbReference>
<proteinExistence type="inferred from homology"/>
<comment type="similarity">
    <text evidence="1">Belongs to the peptidase C1 family.</text>
</comment>
<evidence type="ECO:0000256" key="1">
    <source>
        <dbReference type="ARBA" id="ARBA00008455"/>
    </source>
</evidence>
<evidence type="ECO:0000313" key="5">
    <source>
        <dbReference type="EMBL" id="QHT15315.1"/>
    </source>
</evidence>
<dbReference type="GO" id="GO:0008234">
    <property type="term" value="F:cysteine-type peptidase activity"/>
    <property type="evidence" value="ECO:0007669"/>
    <property type="project" value="InterPro"/>
</dbReference>
<evidence type="ECO:0000256" key="2">
    <source>
        <dbReference type="ARBA" id="ARBA00023157"/>
    </source>
</evidence>
<dbReference type="GO" id="GO:0006508">
    <property type="term" value="P:proteolysis"/>
    <property type="evidence" value="ECO:0007669"/>
    <property type="project" value="InterPro"/>
</dbReference>
<dbReference type="SUPFAM" id="SSF54001">
    <property type="entry name" value="Cysteine proteinases"/>
    <property type="match status" value="1"/>
</dbReference>
<feature type="domain" description="Cathepsin propeptide inhibitor" evidence="4">
    <location>
        <begin position="45"/>
        <end position="102"/>
    </location>
</feature>
<dbReference type="SMART" id="SM00645">
    <property type="entry name" value="Pept_C1"/>
    <property type="match status" value="1"/>
</dbReference>
<dbReference type="SMART" id="SM00848">
    <property type="entry name" value="Inhibitor_I29"/>
    <property type="match status" value="1"/>
</dbReference>
<dbReference type="EMBL" id="MN739605">
    <property type="protein sequence ID" value="QHT15315.1"/>
    <property type="molecule type" value="Genomic_DNA"/>
</dbReference>
<dbReference type="Gene3D" id="3.90.70.10">
    <property type="entry name" value="Cysteine proteinases"/>
    <property type="match status" value="1"/>
</dbReference>
<dbReference type="InterPro" id="IPR025661">
    <property type="entry name" value="Pept_asp_AS"/>
</dbReference>
<evidence type="ECO:0000259" key="4">
    <source>
        <dbReference type="SMART" id="SM00848"/>
    </source>
</evidence>
<dbReference type="InterPro" id="IPR038765">
    <property type="entry name" value="Papain-like_cys_pep_sf"/>
</dbReference>
<dbReference type="InterPro" id="IPR013201">
    <property type="entry name" value="Prot_inhib_I29"/>
</dbReference>
<reference evidence="5" key="1">
    <citation type="journal article" date="2020" name="Nature">
        <title>Giant virus diversity and host interactions through global metagenomics.</title>
        <authorList>
            <person name="Schulz F."/>
            <person name="Roux S."/>
            <person name="Paez-Espino D."/>
            <person name="Jungbluth S."/>
            <person name="Walsh D.A."/>
            <person name="Denef V.J."/>
            <person name="McMahon K.D."/>
            <person name="Konstantinidis K.T."/>
            <person name="Eloe-Fadrosh E.A."/>
            <person name="Kyrpides N.C."/>
            <person name="Woyke T."/>
        </authorList>
    </citation>
    <scope>NUCLEOTIDE SEQUENCE</scope>
    <source>
        <strain evidence="5">GVMAG-M-3300023174-144</strain>
    </source>
</reference>